<gene>
    <name evidence="3" type="ORF">A994_07325</name>
</gene>
<dbReference type="EMBL" id="AMPO01000005">
    <property type="protein sequence ID" value="EKF85873.1"/>
    <property type="molecule type" value="Genomic_DNA"/>
</dbReference>
<reference evidence="3 4" key="1">
    <citation type="journal article" date="2012" name="J. Bacteriol.">
        <title>Draft genome sequence of Methanobacterium formicicum DSM 3637, an archaebacterium isolated from the methane producer amoeba Pelomyxa palustris.</title>
        <authorList>
            <person name="Gutierrez G."/>
        </authorList>
    </citation>
    <scope>NUCLEOTIDE SEQUENCE [LARGE SCALE GENOMIC DNA]</scope>
    <source>
        <strain evidence="4">DSM 3637 / PP1</strain>
    </source>
</reference>
<feature type="domain" description="Methyltransferase type 11" evidence="2">
    <location>
        <begin position="38"/>
        <end position="135"/>
    </location>
</feature>
<dbReference type="InterPro" id="IPR029063">
    <property type="entry name" value="SAM-dependent_MTases_sf"/>
</dbReference>
<name>K2R027_METFP</name>
<organism evidence="3 4">
    <name type="scientific">Methanobacterium formicicum (strain DSM 3637 / PP1)</name>
    <dbReference type="NCBI Taxonomy" id="1204725"/>
    <lineage>
        <taxon>Archaea</taxon>
        <taxon>Methanobacteriati</taxon>
        <taxon>Methanobacteriota</taxon>
        <taxon>Methanomada group</taxon>
        <taxon>Methanobacteria</taxon>
        <taxon>Methanobacteriales</taxon>
        <taxon>Methanobacteriaceae</taxon>
        <taxon>Methanobacterium</taxon>
    </lineage>
</organism>
<proteinExistence type="predicted"/>
<keyword evidence="4" id="KW-1185">Reference proteome</keyword>
<comment type="caution">
    <text evidence="3">The sequence shown here is derived from an EMBL/GenBank/DDBJ whole genome shotgun (WGS) entry which is preliminary data.</text>
</comment>
<protein>
    <submittedName>
        <fullName evidence="3">Methyltransferase</fullName>
    </submittedName>
</protein>
<keyword evidence="3" id="KW-0489">Methyltransferase</keyword>
<dbReference type="PANTHER" id="PTHR44068">
    <property type="entry name" value="ZGC:194242"/>
    <property type="match status" value="1"/>
</dbReference>
<dbReference type="Proteomes" id="UP000007360">
    <property type="component" value="Unassembled WGS sequence"/>
</dbReference>
<dbReference type="InterPro" id="IPR050447">
    <property type="entry name" value="Erg6_SMT_methyltransf"/>
</dbReference>
<dbReference type="OrthoDB" id="1018at2157"/>
<dbReference type="RefSeq" id="WP_004030764.1">
    <property type="nucleotide sequence ID" value="NZ_AMPO01000005.1"/>
</dbReference>
<dbReference type="AlphaFoldDB" id="K2R027"/>
<evidence type="ECO:0000313" key="4">
    <source>
        <dbReference type="Proteomes" id="UP000007360"/>
    </source>
</evidence>
<dbReference type="InterPro" id="IPR013216">
    <property type="entry name" value="Methyltransf_11"/>
</dbReference>
<dbReference type="GO" id="GO:0008757">
    <property type="term" value="F:S-adenosylmethionine-dependent methyltransferase activity"/>
    <property type="evidence" value="ECO:0007669"/>
    <property type="project" value="InterPro"/>
</dbReference>
<keyword evidence="1" id="KW-0808">Transferase</keyword>
<sequence length="222" mass="25609">MSNLDSYRAKKDHIRENLNKYTIKAYKSLSEIENPRILDVGCGTGVPTVELARISGGNITALDDNENSLNMLKAKIKAWELDKKVTVLNDSIFTMDVPDESFDIIWAEGSVFVMGFENSIKNWRRFLKSDGFLVIHDDSKDKDKKLELVKKHGYRLIDEFELSHQVWSDEYYKPLEQLIKTFKDKQPDDQNLINELNKDQIEIDQSFSSVMASSLIIIIQKT</sequence>
<dbReference type="SUPFAM" id="SSF53335">
    <property type="entry name" value="S-adenosyl-L-methionine-dependent methyltransferases"/>
    <property type="match status" value="1"/>
</dbReference>
<dbReference type="PANTHER" id="PTHR44068:SF11">
    <property type="entry name" value="GERANYL DIPHOSPHATE 2-C-METHYLTRANSFERASE"/>
    <property type="match status" value="1"/>
</dbReference>
<dbReference type="Pfam" id="PF08241">
    <property type="entry name" value="Methyltransf_11"/>
    <property type="match status" value="1"/>
</dbReference>
<dbReference type="CDD" id="cd02440">
    <property type="entry name" value="AdoMet_MTases"/>
    <property type="match status" value="1"/>
</dbReference>
<evidence type="ECO:0000313" key="3">
    <source>
        <dbReference type="EMBL" id="EKF85873.1"/>
    </source>
</evidence>
<evidence type="ECO:0000259" key="2">
    <source>
        <dbReference type="Pfam" id="PF08241"/>
    </source>
</evidence>
<dbReference type="PATRIC" id="fig|1204725.3.peg.1472"/>
<evidence type="ECO:0000256" key="1">
    <source>
        <dbReference type="ARBA" id="ARBA00022679"/>
    </source>
</evidence>
<dbReference type="GO" id="GO:0032259">
    <property type="term" value="P:methylation"/>
    <property type="evidence" value="ECO:0007669"/>
    <property type="project" value="UniProtKB-KW"/>
</dbReference>
<dbReference type="Gene3D" id="3.40.50.150">
    <property type="entry name" value="Vaccinia Virus protein VP39"/>
    <property type="match status" value="1"/>
</dbReference>
<accession>K2R027</accession>